<feature type="compositionally biased region" description="Basic and acidic residues" evidence="1">
    <location>
        <begin position="347"/>
        <end position="364"/>
    </location>
</feature>
<keyword evidence="3" id="KW-1185">Reference proteome</keyword>
<organism evidence="2 3">
    <name type="scientific">Marasmiellus scandens</name>
    <dbReference type="NCBI Taxonomy" id="2682957"/>
    <lineage>
        <taxon>Eukaryota</taxon>
        <taxon>Fungi</taxon>
        <taxon>Dikarya</taxon>
        <taxon>Basidiomycota</taxon>
        <taxon>Agaricomycotina</taxon>
        <taxon>Agaricomycetes</taxon>
        <taxon>Agaricomycetidae</taxon>
        <taxon>Agaricales</taxon>
        <taxon>Marasmiineae</taxon>
        <taxon>Omphalotaceae</taxon>
        <taxon>Marasmiellus</taxon>
    </lineage>
</organism>
<proteinExistence type="predicted"/>
<feature type="compositionally biased region" description="Polar residues" evidence="1">
    <location>
        <begin position="191"/>
        <end position="200"/>
    </location>
</feature>
<comment type="caution">
    <text evidence="2">The sequence shown here is derived from an EMBL/GenBank/DDBJ whole genome shotgun (WGS) entry which is preliminary data.</text>
</comment>
<evidence type="ECO:0000313" key="3">
    <source>
        <dbReference type="Proteomes" id="UP001498398"/>
    </source>
</evidence>
<accession>A0ABR1ITE8</accession>
<feature type="region of interest" description="Disordered" evidence="1">
    <location>
        <begin position="166"/>
        <end position="412"/>
    </location>
</feature>
<feature type="compositionally biased region" description="Polar residues" evidence="1">
    <location>
        <begin position="273"/>
        <end position="289"/>
    </location>
</feature>
<name>A0ABR1ITE8_9AGAR</name>
<feature type="compositionally biased region" description="Polar residues" evidence="1">
    <location>
        <begin position="247"/>
        <end position="257"/>
    </location>
</feature>
<reference evidence="2 3" key="1">
    <citation type="submission" date="2024-01" db="EMBL/GenBank/DDBJ databases">
        <title>A draft genome for the cacao thread blight pathogen Marasmiellus scandens.</title>
        <authorList>
            <person name="Baruah I.K."/>
            <person name="Leung J."/>
            <person name="Bukari Y."/>
            <person name="Amoako-Attah I."/>
            <person name="Meinhardt L.W."/>
            <person name="Bailey B.A."/>
            <person name="Cohen S.P."/>
        </authorList>
    </citation>
    <scope>NUCLEOTIDE SEQUENCE [LARGE SCALE GENOMIC DNA]</scope>
    <source>
        <strain evidence="2 3">GH-19</strain>
    </source>
</reference>
<feature type="compositionally biased region" description="Basic and acidic residues" evidence="1">
    <location>
        <begin position="392"/>
        <end position="412"/>
    </location>
</feature>
<feature type="compositionally biased region" description="Basic and acidic residues" evidence="1">
    <location>
        <begin position="40"/>
        <end position="57"/>
    </location>
</feature>
<evidence type="ECO:0000313" key="2">
    <source>
        <dbReference type="EMBL" id="KAK7437684.1"/>
    </source>
</evidence>
<feature type="compositionally biased region" description="Low complexity" evidence="1">
    <location>
        <begin position="1"/>
        <end position="19"/>
    </location>
</feature>
<feature type="region of interest" description="Disordered" evidence="1">
    <location>
        <begin position="1"/>
        <end position="127"/>
    </location>
</feature>
<evidence type="ECO:0000256" key="1">
    <source>
        <dbReference type="SAM" id="MobiDB-lite"/>
    </source>
</evidence>
<dbReference type="Proteomes" id="UP001498398">
    <property type="component" value="Unassembled WGS sequence"/>
</dbReference>
<dbReference type="EMBL" id="JBANRG010000083">
    <property type="protein sequence ID" value="KAK7437684.1"/>
    <property type="molecule type" value="Genomic_DNA"/>
</dbReference>
<gene>
    <name evidence="2" type="ORF">VKT23_018400</name>
</gene>
<feature type="compositionally biased region" description="Low complexity" evidence="1">
    <location>
        <begin position="63"/>
        <end position="100"/>
    </location>
</feature>
<sequence length="426" mass="46869">MPLSLSSTSSRSSTPQTQRLRPRRPKSPVSLYVASYGFDGPKEPKPLVKLEPKEKSKPRSGTLSSLKSLSNHSPSSSFDSQMSLSSSSSKTGKSRSPSISGSVFGLGRRKSLVKAPPPLPLRPSIPSLRHLGDDASIIDTPTLASFIPPSDVEIKRHQLEKVSRTLGEDIPPSLIFRDLGRLPDTGRISRKSSVSSFQTENNEDSIPPTPSSDLRVSPTRDSPKASPTGPRFRRPKTAPSPRPSISLGDTSAETSAAPQLDLPPSEALRLSPLSFSPHPSTAPSNSSVLPSEGRRNVHAPSRRPTDPIPSLKTEPGERPELSSLRRSRTVKPLTISPHSNSPHRHSRSDEFQSPRADVPFKEVDSNVQRPETPFIDTLVPDRTYLTATWSKDQSKPTERRERKEGWSGEWNREDMQDVIQRLRNLK</sequence>
<protein>
    <submittedName>
        <fullName evidence="2">Uncharacterized protein</fullName>
    </submittedName>
</protein>